<dbReference type="Proteomes" id="UP000836387">
    <property type="component" value="Unassembled WGS sequence"/>
</dbReference>
<evidence type="ECO:0000313" key="1">
    <source>
        <dbReference type="EMBL" id="CAG9947310.1"/>
    </source>
</evidence>
<accession>A0ACA9U227</accession>
<reference evidence="1" key="1">
    <citation type="submission" date="2020-04" db="EMBL/GenBank/DDBJ databases">
        <authorList>
            <person name="Broberg M."/>
        </authorList>
    </citation>
    <scope>NUCLEOTIDE SEQUENCE</scope>
</reference>
<evidence type="ECO:0000313" key="2">
    <source>
        <dbReference type="Proteomes" id="UP000836387"/>
    </source>
</evidence>
<comment type="caution">
    <text evidence="1">The sequence shown here is derived from an EMBL/GenBank/DDBJ whole genome shotgun (WGS) entry which is preliminary data.</text>
</comment>
<gene>
    <name evidence="1" type="ORF">CRV2_00013423</name>
</gene>
<organism evidence="1 2">
    <name type="scientific">Clonostachys rosea f. rosea IK726</name>
    <dbReference type="NCBI Taxonomy" id="1349383"/>
    <lineage>
        <taxon>Eukaryota</taxon>
        <taxon>Fungi</taxon>
        <taxon>Dikarya</taxon>
        <taxon>Ascomycota</taxon>
        <taxon>Pezizomycotina</taxon>
        <taxon>Sordariomycetes</taxon>
        <taxon>Hypocreomycetidae</taxon>
        <taxon>Hypocreales</taxon>
        <taxon>Bionectriaceae</taxon>
        <taxon>Clonostachys</taxon>
    </lineage>
</organism>
<name>A0ACA9U227_BIOOC</name>
<sequence length="197" mass="22057">MAVGQIGVILGLILGGLFTEHVTWRWCFYANLPLGRLVAAFLVFLHIPDHIAKEPITPQYLREILPKFDLVGFALFAPAAIMLLLALQFGSSDSPWNSETVIGCFCGAGVTAIILLLWERCMDELPVLWSSHECEEVAYDRLDEWNFPRVLWAFHPFRESIGKGPRHGIAMISGVADTRDKDFDPVNDIDLDQCTIA</sequence>
<protein>
    <submittedName>
        <fullName evidence="1">Uncharacterized protein</fullName>
    </submittedName>
</protein>
<keyword evidence="2" id="KW-1185">Reference proteome</keyword>
<reference evidence="1" key="2">
    <citation type="submission" date="2021-10" db="EMBL/GenBank/DDBJ databases">
        <authorList>
            <person name="Piombo E."/>
        </authorList>
    </citation>
    <scope>NUCLEOTIDE SEQUENCE</scope>
</reference>
<proteinExistence type="predicted"/>
<dbReference type="EMBL" id="CADEHS020000011">
    <property type="protein sequence ID" value="CAG9947310.1"/>
    <property type="molecule type" value="Genomic_DNA"/>
</dbReference>